<organism evidence="3 4">
    <name type="scientific">Cystoisospora suis</name>
    <dbReference type="NCBI Taxonomy" id="483139"/>
    <lineage>
        <taxon>Eukaryota</taxon>
        <taxon>Sar</taxon>
        <taxon>Alveolata</taxon>
        <taxon>Apicomplexa</taxon>
        <taxon>Conoidasida</taxon>
        <taxon>Coccidia</taxon>
        <taxon>Eucoccidiorida</taxon>
        <taxon>Eimeriorina</taxon>
        <taxon>Sarcocystidae</taxon>
        <taxon>Cystoisospora</taxon>
    </lineage>
</organism>
<evidence type="ECO:0000313" key="3">
    <source>
        <dbReference type="EMBL" id="PHJ17133.1"/>
    </source>
</evidence>
<keyword evidence="4" id="KW-1185">Reference proteome</keyword>
<dbReference type="InterPro" id="IPR006311">
    <property type="entry name" value="TAT_signal"/>
</dbReference>
<dbReference type="PROSITE" id="PS51318">
    <property type="entry name" value="TAT"/>
    <property type="match status" value="1"/>
</dbReference>
<feature type="chain" id="PRO_5013129865" description="Transmembrane protein" evidence="2">
    <location>
        <begin position="25"/>
        <end position="529"/>
    </location>
</feature>
<feature type="signal peptide" evidence="2">
    <location>
        <begin position="1"/>
        <end position="24"/>
    </location>
</feature>
<comment type="caution">
    <text evidence="3">The sequence shown here is derived from an EMBL/GenBank/DDBJ whole genome shotgun (WGS) entry which is preliminary data.</text>
</comment>
<dbReference type="VEuPathDB" id="ToxoDB:CSUI_009051"/>
<dbReference type="AlphaFoldDB" id="A0A2C6KL64"/>
<gene>
    <name evidence="3" type="ORF">CSUI_009051</name>
</gene>
<evidence type="ECO:0000313" key="4">
    <source>
        <dbReference type="Proteomes" id="UP000221165"/>
    </source>
</evidence>
<feature type="compositionally biased region" description="Polar residues" evidence="1">
    <location>
        <begin position="165"/>
        <end position="174"/>
    </location>
</feature>
<evidence type="ECO:0008006" key="5">
    <source>
        <dbReference type="Google" id="ProtNLM"/>
    </source>
</evidence>
<feature type="compositionally biased region" description="Polar residues" evidence="1">
    <location>
        <begin position="249"/>
        <end position="266"/>
    </location>
</feature>
<feature type="compositionally biased region" description="Polar residues" evidence="1">
    <location>
        <begin position="185"/>
        <end position="195"/>
    </location>
</feature>
<sequence length="529" mass="54658">MKETRNSPRRLRLRFLALCSLVAAAVVAAATALPKNPAPPAASALPRRDGAQVATEKVCGRACWVRRGAVLSAVSVALLLGARIWRSPGLAGEGLPGEITAEVFSKALSPASQEGTRAQDPELPGRLVGGALLSALGVGLGRWLLGRLDSGETEDAATGVVAEGSRQTGDQGQETAVRHEDGSHVTGSPETSDTLPISPGAGDGGEAQGAEQERDSPMVGSPATSGQLPTSPGAGDGGEAQGAEQQGDSPVSGSPETSDPVTSRPSTGEEPAAASEASEERGEGRAEEDAVRAGGLTIPELIAAVTEAVEGRTTEDALSKLQSYVTDAIDKTSKPKAQLMAARLLAILARSRIQELGLEVLAAKGRLRRVGSSAAADVTPERVQNWLSALGNLRAMCREANVLAADASGVVLGKAPLAKAYFLAEEQAFDARVDIIEADVRSAAAVLFSEGLYAGGEPPKLQSGELSQEELDKLLAKRRESEARALKIGAALEQEILLPLVPLTMFSRSHSKTLMLPGETLLRTATGPQ</sequence>
<keyword evidence="2" id="KW-0732">Signal</keyword>
<protein>
    <recommendedName>
        <fullName evidence="5">Transmembrane protein</fullName>
    </recommendedName>
</protein>
<proteinExistence type="predicted"/>
<dbReference type="EMBL" id="MIGC01005253">
    <property type="protein sequence ID" value="PHJ17133.1"/>
    <property type="molecule type" value="Genomic_DNA"/>
</dbReference>
<feature type="region of interest" description="Disordered" evidence="1">
    <location>
        <begin position="155"/>
        <end position="293"/>
    </location>
</feature>
<evidence type="ECO:0000256" key="1">
    <source>
        <dbReference type="SAM" id="MobiDB-lite"/>
    </source>
</evidence>
<name>A0A2C6KL64_9APIC</name>
<evidence type="ECO:0000256" key="2">
    <source>
        <dbReference type="SAM" id="SignalP"/>
    </source>
</evidence>
<reference evidence="3 4" key="1">
    <citation type="journal article" date="2017" name="Int. J. Parasitol.">
        <title>The genome of the protozoan parasite Cystoisospora suis and a reverse vaccinology approach to identify vaccine candidates.</title>
        <authorList>
            <person name="Palmieri N."/>
            <person name="Shrestha A."/>
            <person name="Ruttkowski B."/>
            <person name="Beck T."/>
            <person name="Vogl C."/>
            <person name="Tomley F."/>
            <person name="Blake D.P."/>
            <person name="Joachim A."/>
        </authorList>
    </citation>
    <scope>NUCLEOTIDE SEQUENCE [LARGE SCALE GENOMIC DNA]</scope>
    <source>
        <strain evidence="3 4">Wien I</strain>
    </source>
</reference>
<dbReference type="GeneID" id="94432381"/>
<feature type="compositionally biased region" description="Basic and acidic residues" evidence="1">
    <location>
        <begin position="278"/>
        <end position="291"/>
    </location>
</feature>
<accession>A0A2C6KL64</accession>
<dbReference type="RefSeq" id="XP_067918858.1">
    <property type="nucleotide sequence ID" value="XM_068069170.1"/>
</dbReference>
<dbReference type="Proteomes" id="UP000221165">
    <property type="component" value="Unassembled WGS sequence"/>
</dbReference>